<dbReference type="GO" id="GO:0005524">
    <property type="term" value="F:ATP binding"/>
    <property type="evidence" value="ECO:0007669"/>
    <property type="project" value="InterPro"/>
</dbReference>
<proteinExistence type="predicted"/>
<evidence type="ECO:0000313" key="4">
    <source>
        <dbReference type="Proteomes" id="UP000245412"/>
    </source>
</evidence>
<feature type="domain" description="ATPase dynein-related AAA" evidence="1">
    <location>
        <begin position="728"/>
        <end position="813"/>
    </location>
</feature>
<feature type="domain" description="DUF7225" evidence="2">
    <location>
        <begin position="2"/>
        <end position="80"/>
    </location>
</feature>
<dbReference type="PANTHER" id="PTHR37291:SF1">
    <property type="entry name" value="TYPE IV METHYL-DIRECTED RESTRICTION ENZYME ECOKMCRB SUBUNIT"/>
    <property type="match status" value="1"/>
</dbReference>
<dbReference type="InterPro" id="IPR052934">
    <property type="entry name" value="Methyl-DNA_Rec/Restrict_Enz"/>
</dbReference>
<dbReference type="InterPro" id="IPR011704">
    <property type="entry name" value="ATPase_dyneun-rel_AAA"/>
</dbReference>
<protein>
    <submittedName>
        <fullName evidence="3">Dynein-related subfamily AAA family protein</fullName>
    </submittedName>
</protein>
<organism evidence="3 4">
    <name type="scientific">Murimonas intestini</name>
    <dbReference type="NCBI Taxonomy" id="1337051"/>
    <lineage>
        <taxon>Bacteria</taxon>
        <taxon>Bacillati</taxon>
        <taxon>Bacillota</taxon>
        <taxon>Clostridia</taxon>
        <taxon>Lachnospirales</taxon>
        <taxon>Lachnospiraceae</taxon>
        <taxon>Murimonas</taxon>
    </lineage>
</organism>
<dbReference type="InterPro" id="IPR055649">
    <property type="entry name" value="DUF7225"/>
</dbReference>
<evidence type="ECO:0000259" key="1">
    <source>
        <dbReference type="Pfam" id="PF07728"/>
    </source>
</evidence>
<dbReference type="GO" id="GO:0016887">
    <property type="term" value="F:ATP hydrolysis activity"/>
    <property type="evidence" value="ECO:0007669"/>
    <property type="project" value="InterPro"/>
</dbReference>
<reference evidence="3 4" key="1">
    <citation type="submission" date="2018-05" db="EMBL/GenBank/DDBJ databases">
        <authorList>
            <person name="Goeker M."/>
            <person name="Huntemann M."/>
            <person name="Clum A."/>
            <person name="Pillay M."/>
            <person name="Palaniappan K."/>
            <person name="Varghese N."/>
            <person name="Mikhailova N."/>
            <person name="Stamatis D."/>
            <person name="Reddy T."/>
            <person name="Daum C."/>
            <person name="Shapiro N."/>
            <person name="Ivanova N."/>
            <person name="Kyrpides N."/>
            <person name="Woyke T."/>
        </authorList>
    </citation>
    <scope>NUCLEOTIDE SEQUENCE [LARGE SCALE GENOMIC DNA]</scope>
    <source>
        <strain evidence="3 4">DSM 26524</strain>
    </source>
</reference>
<dbReference type="InterPro" id="IPR027417">
    <property type="entry name" value="P-loop_NTPase"/>
</dbReference>
<dbReference type="AlphaFoldDB" id="A0AB73T6A6"/>
<gene>
    <name evidence="3" type="ORF">C7383_10451</name>
</gene>
<name>A0AB73T6A6_9FIRM</name>
<dbReference type="Pfam" id="PF23870">
    <property type="entry name" value="DUF7225"/>
    <property type="match status" value="1"/>
</dbReference>
<evidence type="ECO:0000259" key="2">
    <source>
        <dbReference type="Pfam" id="PF23870"/>
    </source>
</evidence>
<keyword evidence="4" id="KW-1185">Reference proteome</keyword>
<comment type="caution">
    <text evidence="3">The sequence shown here is derived from an EMBL/GenBank/DDBJ whole genome shotgun (WGS) entry which is preliminary data.</text>
</comment>
<sequence>MTITEQYREILKDLALGTKMTRQEIVKLLQDKYGTNPSSILPSDYSYNMTNKGIEDLDNKPNFFLNRGNGQYEYVGENYTGIDITAIISAYKSDFQKVDAEERYKWEAIGWYKKHWDIEASDFSRMLSVSFSKAANLLTSGMYYAYKMLCEYAESDPEAVRELFRELYDESIPLGKRYSDFREGFRLHCEHLKGEAGQGKALSHFQDLHAVSVYLTFEYPGKYYFYKAKVYEAFKNLIGFAEKRGKAKSEVWKIENCNQMCSQVWNYVKQDKELMAMSAARLTEECFQDEDGYVTAMDVVYYGSRMKPRTETKEKEEEGIGEAAYWPSPDEYDPGITPGVWLEALNDSDVTTKENLVMLKMFIEQGGESTCRHLADVYGKVHNYYNKLGSSFCEKIKKKYNCPDCIDDVGFRYYPIAFRGRSVIENGRKRYSWKLRKELKAALEKMDLSEIDIDNTEDQTTDVAKNTILYGPPGTGKTYSTVVYAVAIIEKKLLEDVKEENYDDVLARYNQYKTDGNIETTTFHQSYGYEEFIEGIRPNMDESDEENKEEVQYQIASGLFKSFCDRALRPVIKKAADAGLNTSPVVWKVSLEGTYDNPTRTECLENGHIRLGYDDYGPDITGETDFTDGGKTVVNAFINKMRVGDIVLSCYSSTTIDAVGVITGDYEWHEEYDKYKRLRKVDWLVKGIREDITEVNGGTTMTLSAVYKMSVSLADVMGIVNKHTGAANKIGPNGNNYVFVIDEINRGNISKIFGELITLIEDSKRIGQPEETTVKLPYSKKPFGVPDNVYLVGTMNTADRSIATIDTALRRRFQFKEMQPDADVLEGISVEDVSVKDMLIRMNRRIRVLYDREHTIGHAYFMPLKKSPTIEVLAEIFADSIIPLLQEYFYEDYEKIRLILGDNNKQDPGIQFISAVSIDYSELFGNTDYEFDENNIYEINKEAFMNIESYRSI</sequence>
<dbReference type="RefSeq" id="WP_243134952.1">
    <property type="nucleotide sequence ID" value="NZ_CABJAT010000009.1"/>
</dbReference>
<dbReference type="PANTHER" id="PTHR37291">
    <property type="entry name" value="5-METHYLCYTOSINE-SPECIFIC RESTRICTION ENZYME B"/>
    <property type="match status" value="1"/>
</dbReference>
<accession>A0AB73T6A6</accession>
<dbReference type="Proteomes" id="UP000245412">
    <property type="component" value="Unassembled WGS sequence"/>
</dbReference>
<dbReference type="EMBL" id="QGGY01000004">
    <property type="protein sequence ID" value="PWJ76606.1"/>
    <property type="molecule type" value="Genomic_DNA"/>
</dbReference>
<evidence type="ECO:0000313" key="3">
    <source>
        <dbReference type="EMBL" id="PWJ76606.1"/>
    </source>
</evidence>
<dbReference type="SUPFAM" id="SSF52540">
    <property type="entry name" value="P-loop containing nucleoside triphosphate hydrolases"/>
    <property type="match status" value="1"/>
</dbReference>
<dbReference type="Pfam" id="PF07728">
    <property type="entry name" value="AAA_5"/>
    <property type="match status" value="1"/>
</dbReference>
<dbReference type="Gene3D" id="3.40.50.300">
    <property type="entry name" value="P-loop containing nucleotide triphosphate hydrolases"/>
    <property type="match status" value="1"/>
</dbReference>